<evidence type="ECO:0000256" key="5">
    <source>
        <dbReference type="ARBA" id="ARBA00023204"/>
    </source>
</evidence>
<evidence type="ECO:0000256" key="2">
    <source>
        <dbReference type="ARBA" id="ARBA00022763"/>
    </source>
</evidence>
<keyword evidence="2" id="KW-0227">DNA damage</keyword>
<dbReference type="InterPro" id="IPR015927">
    <property type="entry name" value="Peptidase_S24_S26A/B/C"/>
</dbReference>
<keyword evidence="10" id="KW-1185">Reference proteome</keyword>
<proteinExistence type="inferred from homology"/>
<keyword evidence="5" id="KW-0234">DNA repair</keyword>
<dbReference type="InterPro" id="IPR039418">
    <property type="entry name" value="LexA-like"/>
</dbReference>
<comment type="caution">
    <text evidence="9">The sequence shown here is derived from an EMBL/GenBank/DDBJ whole genome shotgun (WGS) entry which is preliminary data.</text>
</comment>
<dbReference type="NCBIfam" id="NF007621">
    <property type="entry name" value="PRK10276.1"/>
    <property type="match status" value="1"/>
</dbReference>
<evidence type="ECO:0000313" key="10">
    <source>
        <dbReference type="Proteomes" id="UP001232063"/>
    </source>
</evidence>
<dbReference type="Pfam" id="PF00717">
    <property type="entry name" value="Peptidase_S24"/>
    <property type="match status" value="1"/>
</dbReference>
<keyword evidence="3 7" id="KW-0378">Hydrolase</keyword>
<dbReference type="Gene3D" id="2.10.109.10">
    <property type="entry name" value="Umud Fragment, subunit A"/>
    <property type="match status" value="1"/>
</dbReference>
<dbReference type="PANTHER" id="PTHR33516:SF2">
    <property type="entry name" value="LEXA REPRESSOR-RELATED"/>
    <property type="match status" value="1"/>
</dbReference>
<dbReference type="PRINTS" id="PR00726">
    <property type="entry name" value="LEXASERPTASE"/>
</dbReference>
<evidence type="ECO:0000313" key="9">
    <source>
        <dbReference type="EMBL" id="MDJ1499447.1"/>
    </source>
</evidence>
<dbReference type="GO" id="GO:0016787">
    <property type="term" value="F:hydrolase activity"/>
    <property type="evidence" value="ECO:0007669"/>
    <property type="project" value="UniProtKB-KW"/>
</dbReference>
<evidence type="ECO:0000256" key="7">
    <source>
        <dbReference type="RuleBase" id="RU003991"/>
    </source>
</evidence>
<dbReference type="Proteomes" id="UP001232063">
    <property type="component" value="Unassembled WGS sequence"/>
</dbReference>
<dbReference type="GO" id="GO:0003887">
    <property type="term" value="F:DNA-directed DNA polymerase activity"/>
    <property type="evidence" value="ECO:0007669"/>
    <property type="project" value="UniProtKB-EC"/>
</dbReference>
<dbReference type="EC" id="2.7.7.7" evidence="9"/>
<feature type="domain" description="Peptidase S24/S26A/S26B/S26C" evidence="8">
    <location>
        <begin position="37"/>
        <end position="153"/>
    </location>
</feature>
<accession>A0AAE3R2F6</accession>
<dbReference type="PANTHER" id="PTHR33516">
    <property type="entry name" value="LEXA REPRESSOR"/>
    <property type="match status" value="1"/>
</dbReference>
<keyword evidence="9" id="KW-0808">Transferase</keyword>
<evidence type="ECO:0000256" key="6">
    <source>
        <dbReference type="ARBA" id="ARBA00023236"/>
    </source>
</evidence>
<keyword evidence="4 7" id="KW-0068">Autocatalytic cleavage</keyword>
<organism evidence="9 10">
    <name type="scientific">Xanthocytophaga agilis</name>
    <dbReference type="NCBI Taxonomy" id="3048010"/>
    <lineage>
        <taxon>Bacteria</taxon>
        <taxon>Pseudomonadati</taxon>
        <taxon>Bacteroidota</taxon>
        <taxon>Cytophagia</taxon>
        <taxon>Cytophagales</taxon>
        <taxon>Rhodocytophagaceae</taxon>
        <taxon>Xanthocytophaga</taxon>
    </lineage>
</organism>
<dbReference type="CDD" id="cd06529">
    <property type="entry name" value="S24_LexA-like"/>
    <property type="match status" value="1"/>
</dbReference>
<dbReference type="AlphaFoldDB" id="A0AAE3R2F6"/>
<dbReference type="InterPro" id="IPR050077">
    <property type="entry name" value="LexA_repressor"/>
</dbReference>
<keyword evidence="6" id="KW-0742">SOS response</keyword>
<name>A0AAE3R2F6_9BACT</name>
<dbReference type="InterPro" id="IPR006197">
    <property type="entry name" value="Peptidase_S24_LexA"/>
</dbReference>
<dbReference type="EMBL" id="JASJOU010000001">
    <property type="protein sequence ID" value="MDJ1499447.1"/>
    <property type="molecule type" value="Genomic_DNA"/>
</dbReference>
<evidence type="ECO:0000256" key="1">
    <source>
        <dbReference type="ARBA" id="ARBA00007484"/>
    </source>
</evidence>
<protein>
    <submittedName>
        <fullName evidence="9">Translesion error-prone DNA polymerase V autoproteolytic subunit</fullName>
        <ecNumber evidence="9">2.7.7.7</ecNumber>
    </submittedName>
</protein>
<dbReference type="GO" id="GO:0003677">
    <property type="term" value="F:DNA binding"/>
    <property type="evidence" value="ECO:0007669"/>
    <property type="project" value="InterPro"/>
</dbReference>
<sequence length="161" mass="18367">MRALQLSRIQKLDILPASAYSFLEVYKPLTQTHTKLPIFESLIPLGYPSPADDYIDRQLDLNDMLIQNKLSTFYLRVVGDSMKGCGIFNNALIIVDKSKRPKDGNVVLAAINGEFTCKRLKIENRKVYLCPENKDYTDILITEDMNFLLWGVVTYAINPFS</sequence>
<evidence type="ECO:0000256" key="3">
    <source>
        <dbReference type="ARBA" id="ARBA00022801"/>
    </source>
</evidence>
<dbReference type="GO" id="GO:0009432">
    <property type="term" value="P:SOS response"/>
    <property type="evidence" value="ECO:0007669"/>
    <property type="project" value="UniProtKB-KW"/>
</dbReference>
<comment type="similarity">
    <text evidence="1 7">Belongs to the peptidase S24 family.</text>
</comment>
<evidence type="ECO:0000259" key="8">
    <source>
        <dbReference type="Pfam" id="PF00717"/>
    </source>
</evidence>
<dbReference type="InterPro" id="IPR036286">
    <property type="entry name" value="LexA/Signal_pep-like_sf"/>
</dbReference>
<dbReference type="RefSeq" id="WP_314508966.1">
    <property type="nucleotide sequence ID" value="NZ_JASJOU010000001.1"/>
</dbReference>
<evidence type="ECO:0000256" key="4">
    <source>
        <dbReference type="ARBA" id="ARBA00022813"/>
    </source>
</evidence>
<reference evidence="9" key="1">
    <citation type="submission" date="2023-05" db="EMBL/GenBank/DDBJ databases">
        <authorList>
            <person name="Zhang X."/>
        </authorList>
    </citation>
    <scope>NUCLEOTIDE SEQUENCE</scope>
    <source>
        <strain evidence="9">BD1B2-1</strain>
    </source>
</reference>
<dbReference type="GO" id="GO:0006355">
    <property type="term" value="P:regulation of DNA-templated transcription"/>
    <property type="evidence" value="ECO:0007669"/>
    <property type="project" value="InterPro"/>
</dbReference>
<gene>
    <name evidence="9" type="primary">umuD</name>
    <name evidence="9" type="ORF">QNI22_02255</name>
</gene>
<dbReference type="SUPFAM" id="SSF51306">
    <property type="entry name" value="LexA/Signal peptidase"/>
    <property type="match status" value="1"/>
</dbReference>
<keyword evidence="9" id="KW-0548">Nucleotidyltransferase</keyword>
<dbReference type="GO" id="GO:0006281">
    <property type="term" value="P:DNA repair"/>
    <property type="evidence" value="ECO:0007669"/>
    <property type="project" value="UniProtKB-KW"/>
</dbReference>